<reference evidence="2 3" key="1">
    <citation type="journal article" date="2021" name="BMC Genomics">
        <title>Datura genome reveals duplications of psychoactive alkaloid biosynthetic genes and high mutation rate following tissue culture.</title>
        <authorList>
            <person name="Rajewski A."/>
            <person name="Carter-House D."/>
            <person name="Stajich J."/>
            <person name="Litt A."/>
        </authorList>
    </citation>
    <scope>NUCLEOTIDE SEQUENCE [LARGE SCALE GENOMIC DNA]</scope>
    <source>
        <strain evidence="2">AR-01</strain>
    </source>
</reference>
<proteinExistence type="predicted"/>
<gene>
    <name evidence="2" type="ORF">HAX54_013358</name>
</gene>
<keyword evidence="1" id="KW-0472">Membrane</keyword>
<evidence type="ECO:0000256" key="1">
    <source>
        <dbReference type="SAM" id="Phobius"/>
    </source>
</evidence>
<evidence type="ECO:0000313" key="3">
    <source>
        <dbReference type="Proteomes" id="UP000823775"/>
    </source>
</evidence>
<name>A0ABS8YBV8_DATST</name>
<dbReference type="Proteomes" id="UP000823775">
    <property type="component" value="Unassembled WGS sequence"/>
</dbReference>
<comment type="caution">
    <text evidence="2">The sequence shown here is derived from an EMBL/GenBank/DDBJ whole genome shotgun (WGS) entry which is preliminary data.</text>
</comment>
<keyword evidence="1" id="KW-0812">Transmembrane</keyword>
<protein>
    <submittedName>
        <fullName evidence="2">Uncharacterized protein</fullName>
    </submittedName>
</protein>
<organism evidence="2 3">
    <name type="scientific">Datura stramonium</name>
    <name type="common">Jimsonweed</name>
    <name type="synonym">Common thornapple</name>
    <dbReference type="NCBI Taxonomy" id="4076"/>
    <lineage>
        <taxon>Eukaryota</taxon>
        <taxon>Viridiplantae</taxon>
        <taxon>Streptophyta</taxon>
        <taxon>Embryophyta</taxon>
        <taxon>Tracheophyta</taxon>
        <taxon>Spermatophyta</taxon>
        <taxon>Magnoliopsida</taxon>
        <taxon>eudicotyledons</taxon>
        <taxon>Gunneridae</taxon>
        <taxon>Pentapetalae</taxon>
        <taxon>asterids</taxon>
        <taxon>lamiids</taxon>
        <taxon>Solanales</taxon>
        <taxon>Solanaceae</taxon>
        <taxon>Solanoideae</taxon>
        <taxon>Datureae</taxon>
        <taxon>Datura</taxon>
    </lineage>
</organism>
<accession>A0ABS8YBV8</accession>
<sequence>FVASFPYMKPGTKGKEKLIVLQIVNLLDFLALEGPEHLQLLLLVFKEMVVGWLCWVTNGMSCCSLRRCIRRRLVRLVSHGVLNEVVSLAIFCMKKRWKKND</sequence>
<feature type="non-terminal residue" evidence="2">
    <location>
        <position position="1"/>
    </location>
</feature>
<keyword evidence="3" id="KW-1185">Reference proteome</keyword>
<feature type="non-terminal residue" evidence="2">
    <location>
        <position position="101"/>
    </location>
</feature>
<feature type="transmembrane region" description="Helical" evidence="1">
    <location>
        <begin position="40"/>
        <end position="61"/>
    </location>
</feature>
<dbReference type="EMBL" id="JACEIK010180308">
    <property type="protein sequence ID" value="MCE5167617.1"/>
    <property type="molecule type" value="Genomic_DNA"/>
</dbReference>
<evidence type="ECO:0000313" key="2">
    <source>
        <dbReference type="EMBL" id="MCE5167617.1"/>
    </source>
</evidence>
<keyword evidence="1" id="KW-1133">Transmembrane helix</keyword>